<dbReference type="EMBL" id="BJWL01000029">
    <property type="protein sequence ID" value="GFZ21480.1"/>
    <property type="molecule type" value="Genomic_DNA"/>
</dbReference>
<evidence type="ECO:0000313" key="2">
    <source>
        <dbReference type="Proteomes" id="UP000585474"/>
    </source>
</evidence>
<comment type="caution">
    <text evidence="1">The sequence shown here is derived from an EMBL/GenBank/DDBJ whole genome shotgun (WGS) entry which is preliminary data.</text>
</comment>
<name>A0A7J0HED0_9ERIC</name>
<dbReference type="AlphaFoldDB" id="A0A7J0HED0"/>
<organism evidence="1 2">
    <name type="scientific">Actinidia rufa</name>
    <dbReference type="NCBI Taxonomy" id="165716"/>
    <lineage>
        <taxon>Eukaryota</taxon>
        <taxon>Viridiplantae</taxon>
        <taxon>Streptophyta</taxon>
        <taxon>Embryophyta</taxon>
        <taxon>Tracheophyta</taxon>
        <taxon>Spermatophyta</taxon>
        <taxon>Magnoliopsida</taxon>
        <taxon>eudicotyledons</taxon>
        <taxon>Gunneridae</taxon>
        <taxon>Pentapetalae</taxon>
        <taxon>asterids</taxon>
        <taxon>Ericales</taxon>
        <taxon>Actinidiaceae</taxon>
        <taxon>Actinidia</taxon>
    </lineage>
</organism>
<dbReference type="OrthoDB" id="1586401at2759"/>
<evidence type="ECO:0000313" key="1">
    <source>
        <dbReference type="EMBL" id="GFZ21480.1"/>
    </source>
</evidence>
<accession>A0A7J0HED0</accession>
<sequence length="150" mass="16616">MALRAAMLKSAGEKIGSAFGHGRRWAHTVALPPPLGSAINPPTVSPSLVLPEIDRDTVNGNGGIRFEFPSFSLSVVDPWSSWPSPKRRVWGLVGIHSGLILCILLKDFSAQERHQEWTKGFKTYSSDHPLQELWSSQAATFLLLQWREGK</sequence>
<reference evidence="1 2" key="1">
    <citation type="submission" date="2019-07" db="EMBL/GenBank/DDBJ databases">
        <title>De Novo Assembly of kiwifruit Actinidia rufa.</title>
        <authorList>
            <person name="Sugita-Konishi S."/>
            <person name="Sato K."/>
            <person name="Mori E."/>
            <person name="Abe Y."/>
            <person name="Kisaki G."/>
            <person name="Hamano K."/>
            <person name="Suezawa K."/>
            <person name="Otani M."/>
            <person name="Fukuda T."/>
            <person name="Manabe T."/>
            <person name="Gomi K."/>
            <person name="Tabuchi M."/>
            <person name="Akimitsu K."/>
            <person name="Kataoka I."/>
        </authorList>
    </citation>
    <scope>NUCLEOTIDE SEQUENCE [LARGE SCALE GENOMIC DNA]</scope>
    <source>
        <strain evidence="2">cv. Fuchu</strain>
    </source>
</reference>
<dbReference type="Proteomes" id="UP000585474">
    <property type="component" value="Unassembled WGS sequence"/>
</dbReference>
<gene>
    <name evidence="1" type="ORF">Acr_29g0006420</name>
</gene>
<protein>
    <submittedName>
        <fullName evidence="1">Ribosomal L32p protein family</fullName>
    </submittedName>
</protein>
<keyword evidence="2" id="KW-1185">Reference proteome</keyword>
<proteinExistence type="predicted"/>